<gene>
    <name evidence="6" type="ORF">C0W93_14645</name>
</gene>
<proteinExistence type="inferred from homology"/>
<dbReference type="EMBL" id="PYNS01000017">
    <property type="protein sequence ID" value="PSV09641.1"/>
    <property type="molecule type" value="Genomic_DNA"/>
</dbReference>
<dbReference type="GO" id="GO:0000287">
    <property type="term" value="F:magnesium ion binding"/>
    <property type="evidence" value="ECO:0007669"/>
    <property type="project" value="TreeGrafter"/>
</dbReference>
<evidence type="ECO:0000256" key="2">
    <source>
        <dbReference type="ARBA" id="ARBA00010869"/>
    </source>
</evidence>
<dbReference type="CDD" id="cd01562">
    <property type="entry name" value="Thr-dehyd"/>
    <property type="match status" value="1"/>
</dbReference>
<evidence type="ECO:0000313" key="7">
    <source>
        <dbReference type="Proteomes" id="UP000240530"/>
    </source>
</evidence>
<dbReference type="Gene3D" id="3.40.50.1100">
    <property type="match status" value="2"/>
</dbReference>
<evidence type="ECO:0000256" key="3">
    <source>
        <dbReference type="ARBA" id="ARBA00022898"/>
    </source>
</evidence>
<evidence type="ECO:0000256" key="1">
    <source>
        <dbReference type="ARBA" id="ARBA00001933"/>
    </source>
</evidence>
<dbReference type="SUPFAM" id="SSF53686">
    <property type="entry name" value="Tryptophan synthase beta subunit-like PLP-dependent enzymes"/>
    <property type="match status" value="1"/>
</dbReference>
<feature type="domain" description="Tryptophan synthase beta chain-like PALP" evidence="5">
    <location>
        <begin position="16"/>
        <end position="305"/>
    </location>
</feature>
<evidence type="ECO:0000259" key="5">
    <source>
        <dbReference type="Pfam" id="PF00291"/>
    </source>
</evidence>
<comment type="similarity">
    <text evidence="2">Belongs to the serine/threonine dehydratase family.</text>
</comment>
<name>A0A2T3KT05_PHOLD</name>
<dbReference type="InterPro" id="IPR036052">
    <property type="entry name" value="TrpB-like_PALP_sf"/>
</dbReference>
<reference evidence="6 7" key="1">
    <citation type="submission" date="2018-03" db="EMBL/GenBank/DDBJ databases">
        <title>Whole genome sequencing of Histamine producing bacteria.</title>
        <authorList>
            <person name="Butler K."/>
        </authorList>
    </citation>
    <scope>NUCLEOTIDE SEQUENCE [LARGE SCALE GENOMIC DNA]</scope>
    <source>
        <strain evidence="6 7">Res.4.1</strain>
    </source>
</reference>
<keyword evidence="3" id="KW-0663">Pyridoxal phosphate</keyword>
<dbReference type="PANTHER" id="PTHR43050">
    <property type="entry name" value="SERINE / THREONINE RACEMASE FAMILY MEMBER"/>
    <property type="match status" value="1"/>
</dbReference>
<sequence length="323" mass="35598">MFNKKEIETAYQRLQPHLKPLSLLTSDYINTQLNADVFFQFEGAQITGSFKVRGALNTLLTLKEQGKIPKHVVTFSSGNHAQAVAYACKKLAIPATVYIPKTASEFKIKMTRFLGAKVVVTDNRKEAESLSQQLAEQGATFIHPYDNDDVILGQGTSCYEALSNGLQPDAIFAPIGGGGLISGTLLAAQRLAPSSLIIGGEPQQANDAYQSYIKGNIVGFNDSPNTIADGARTLQISERTFHQIKQLDDILLASEKEIKDWTRLLFSHLKVTVEPTSAVAMVACRKWLTRQDQKERKSVLVILSGGNIDDTTFQTLWDKEHIE</sequence>
<comment type="cofactor">
    <cofactor evidence="1">
        <name>pyridoxal 5'-phosphate</name>
        <dbReference type="ChEBI" id="CHEBI:597326"/>
    </cofactor>
</comment>
<evidence type="ECO:0000313" key="6">
    <source>
        <dbReference type="EMBL" id="PSV09641.1"/>
    </source>
</evidence>
<dbReference type="PANTHER" id="PTHR43050:SF1">
    <property type="entry name" value="SERINE RACEMASE"/>
    <property type="match status" value="1"/>
</dbReference>
<keyword evidence="4" id="KW-0456">Lyase</keyword>
<dbReference type="NCBIfam" id="NF005147">
    <property type="entry name" value="PRK06608.1"/>
    <property type="match status" value="1"/>
</dbReference>
<accession>A0A2T3KT05</accession>
<dbReference type="GO" id="GO:0018114">
    <property type="term" value="F:threonine racemase activity"/>
    <property type="evidence" value="ECO:0007669"/>
    <property type="project" value="TreeGrafter"/>
</dbReference>
<dbReference type="FunFam" id="3.40.50.1100:FF:000005">
    <property type="entry name" value="Threonine dehydratase catabolic"/>
    <property type="match status" value="1"/>
</dbReference>
<dbReference type="GO" id="GO:0008721">
    <property type="term" value="F:D-serine ammonia-lyase activity"/>
    <property type="evidence" value="ECO:0007669"/>
    <property type="project" value="TreeGrafter"/>
</dbReference>
<evidence type="ECO:0000256" key="4">
    <source>
        <dbReference type="ARBA" id="ARBA00023239"/>
    </source>
</evidence>
<dbReference type="Pfam" id="PF00291">
    <property type="entry name" value="PALP"/>
    <property type="match status" value="1"/>
</dbReference>
<dbReference type="RefSeq" id="WP_107185536.1">
    <property type="nucleotide sequence ID" value="NZ_CP131574.1"/>
</dbReference>
<dbReference type="InterPro" id="IPR001926">
    <property type="entry name" value="TrpB-like_PALP"/>
</dbReference>
<comment type="caution">
    <text evidence="6">The sequence shown here is derived from an EMBL/GenBank/DDBJ whole genome shotgun (WGS) entry which is preliminary data.</text>
</comment>
<dbReference type="Proteomes" id="UP000240530">
    <property type="component" value="Unassembled WGS sequence"/>
</dbReference>
<protein>
    <submittedName>
        <fullName evidence="6">Serine/threonine dehydratase</fullName>
    </submittedName>
</protein>
<organism evidence="6 7">
    <name type="scientific">Photobacterium leiognathi subsp. mandapamensis</name>
    <name type="common">Photobacterium mandapamensis</name>
    <dbReference type="NCBI Taxonomy" id="48408"/>
    <lineage>
        <taxon>Bacteria</taxon>
        <taxon>Pseudomonadati</taxon>
        <taxon>Pseudomonadota</taxon>
        <taxon>Gammaproteobacteria</taxon>
        <taxon>Vibrionales</taxon>
        <taxon>Vibrionaceae</taxon>
        <taxon>Photobacterium</taxon>
    </lineage>
</organism>
<dbReference type="GO" id="GO:0030378">
    <property type="term" value="F:serine racemase activity"/>
    <property type="evidence" value="ECO:0007669"/>
    <property type="project" value="TreeGrafter"/>
</dbReference>
<dbReference type="GO" id="GO:0003941">
    <property type="term" value="F:L-serine ammonia-lyase activity"/>
    <property type="evidence" value="ECO:0007669"/>
    <property type="project" value="TreeGrafter"/>
</dbReference>
<dbReference type="GO" id="GO:0030170">
    <property type="term" value="F:pyridoxal phosphate binding"/>
    <property type="evidence" value="ECO:0007669"/>
    <property type="project" value="TreeGrafter"/>
</dbReference>
<dbReference type="AlphaFoldDB" id="A0A2T3KT05"/>
<dbReference type="GO" id="GO:0005524">
    <property type="term" value="F:ATP binding"/>
    <property type="evidence" value="ECO:0007669"/>
    <property type="project" value="TreeGrafter"/>
</dbReference>